<gene>
    <name evidence="12" type="ORF">BIW12_01935</name>
</gene>
<feature type="transmembrane region" description="Helical" evidence="10">
    <location>
        <begin position="160"/>
        <end position="180"/>
    </location>
</feature>
<dbReference type="SFLD" id="SFLDS00003">
    <property type="entry name" value="Haloacid_Dehalogenase"/>
    <property type="match status" value="1"/>
</dbReference>
<dbReference type="InterPro" id="IPR018303">
    <property type="entry name" value="ATPase_P-typ_P_site"/>
</dbReference>
<reference evidence="12 13" key="1">
    <citation type="submission" date="2016-10" db="EMBL/GenBank/DDBJ databases">
        <title>Complete Genome Sequence of Flavobacterium sp. PK15.</title>
        <authorList>
            <person name="Ekwe A."/>
            <person name="Kim S.B."/>
        </authorList>
    </citation>
    <scope>NUCLEOTIDE SEQUENCE [LARGE SCALE GENOMIC DNA]</scope>
    <source>
        <strain evidence="12 13">PK15</strain>
    </source>
</reference>
<dbReference type="PANTHER" id="PTHR43520:SF8">
    <property type="entry name" value="P-TYPE CU(+) TRANSPORTER"/>
    <property type="match status" value="1"/>
</dbReference>
<dbReference type="GO" id="GO:0005507">
    <property type="term" value="F:copper ion binding"/>
    <property type="evidence" value="ECO:0007669"/>
    <property type="project" value="TreeGrafter"/>
</dbReference>
<feature type="transmembrane region" description="Helical" evidence="10">
    <location>
        <begin position="102"/>
        <end position="123"/>
    </location>
</feature>
<dbReference type="GO" id="GO:0005886">
    <property type="term" value="C:plasma membrane"/>
    <property type="evidence" value="ECO:0007669"/>
    <property type="project" value="UniProtKB-SubCell"/>
</dbReference>
<dbReference type="PRINTS" id="PR00119">
    <property type="entry name" value="CATATPASE"/>
</dbReference>
<dbReference type="SUPFAM" id="SSF56784">
    <property type="entry name" value="HAD-like"/>
    <property type="match status" value="1"/>
</dbReference>
<dbReference type="InterPro" id="IPR059000">
    <property type="entry name" value="ATPase_P-type_domA"/>
</dbReference>
<dbReference type="PRINTS" id="PR00943">
    <property type="entry name" value="CUATPASE"/>
</dbReference>
<feature type="transmembrane region" description="Helical" evidence="10">
    <location>
        <begin position="129"/>
        <end position="148"/>
    </location>
</feature>
<evidence type="ECO:0000313" key="12">
    <source>
        <dbReference type="EMBL" id="AOZ98300.1"/>
    </source>
</evidence>
<dbReference type="GO" id="GO:0043682">
    <property type="term" value="F:P-type divalent copper transporter activity"/>
    <property type="evidence" value="ECO:0007669"/>
    <property type="project" value="TreeGrafter"/>
</dbReference>
<dbReference type="InterPro" id="IPR006121">
    <property type="entry name" value="HMA_dom"/>
</dbReference>
<evidence type="ECO:0000256" key="1">
    <source>
        <dbReference type="ARBA" id="ARBA00004127"/>
    </source>
</evidence>
<dbReference type="STRING" id="1306519.BIW12_01935"/>
<keyword evidence="6 10" id="KW-0067">ATP-binding</keyword>
<dbReference type="EMBL" id="CP017774">
    <property type="protein sequence ID" value="AOZ98300.1"/>
    <property type="molecule type" value="Genomic_DNA"/>
</dbReference>
<dbReference type="GO" id="GO:0055070">
    <property type="term" value="P:copper ion homeostasis"/>
    <property type="evidence" value="ECO:0007669"/>
    <property type="project" value="TreeGrafter"/>
</dbReference>
<feature type="transmembrane region" description="Helical" evidence="10">
    <location>
        <begin position="192"/>
        <end position="210"/>
    </location>
</feature>
<dbReference type="CDD" id="cd02094">
    <property type="entry name" value="P-type_ATPase_Cu-like"/>
    <property type="match status" value="1"/>
</dbReference>
<dbReference type="NCBIfam" id="TIGR01494">
    <property type="entry name" value="ATPase_P-type"/>
    <property type="match status" value="1"/>
</dbReference>
<dbReference type="Proteomes" id="UP000178198">
    <property type="component" value="Chromosome"/>
</dbReference>
<dbReference type="InterPro" id="IPR036163">
    <property type="entry name" value="HMA_dom_sf"/>
</dbReference>
<dbReference type="Gene3D" id="2.70.150.10">
    <property type="entry name" value="Calcium-transporting ATPase, cytoplasmic transduction domain A"/>
    <property type="match status" value="1"/>
</dbReference>
<dbReference type="SUPFAM" id="SSF55008">
    <property type="entry name" value="HMA, heavy metal-associated domain"/>
    <property type="match status" value="1"/>
</dbReference>
<dbReference type="NCBIfam" id="TIGR01525">
    <property type="entry name" value="ATPase-IB_hvy"/>
    <property type="match status" value="1"/>
</dbReference>
<dbReference type="InterPro" id="IPR001757">
    <property type="entry name" value="P_typ_ATPase"/>
</dbReference>
<protein>
    <submittedName>
        <fullName evidence="12">Copper-translocating P-type ATPase</fullName>
    </submittedName>
</protein>
<evidence type="ECO:0000313" key="13">
    <source>
        <dbReference type="Proteomes" id="UP000178198"/>
    </source>
</evidence>
<dbReference type="InterPro" id="IPR023214">
    <property type="entry name" value="HAD_sf"/>
</dbReference>
<evidence type="ECO:0000256" key="2">
    <source>
        <dbReference type="ARBA" id="ARBA00006024"/>
    </source>
</evidence>
<keyword evidence="7" id="KW-1278">Translocase</keyword>
<dbReference type="InterPro" id="IPR008250">
    <property type="entry name" value="ATPase_P-typ_transduc_dom_A_sf"/>
</dbReference>
<dbReference type="InterPro" id="IPR036412">
    <property type="entry name" value="HAD-like_sf"/>
</dbReference>
<evidence type="ECO:0000256" key="10">
    <source>
        <dbReference type="RuleBase" id="RU362081"/>
    </source>
</evidence>
<dbReference type="InterPro" id="IPR023299">
    <property type="entry name" value="ATPase_P-typ_cyto_dom_N"/>
</dbReference>
<evidence type="ECO:0000259" key="11">
    <source>
        <dbReference type="PROSITE" id="PS50846"/>
    </source>
</evidence>
<keyword evidence="5 10" id="KW-0547">Nucleotide-binding</keyword>
<dbReference type="CDD" id="cd00371">
    <property type="entry name" value="HMA"/>
    <property type="match status" value="1"/>
</dbReference>
<evidence type="ECO:0000256" key="6">
    <source>
        <dbReference type="ARBA" id="ARBA00022840"/>
    </source>
</evidence>
<comment type="subcellular location">
    <subcellularLocation>
        <location evidence="10">Cell membrane</location>
    </subcellularLocation>
    <subcellularLocation>
        <location evidence="1">Endomembrane system</location>
        <topology evidence="1">Multi-pass membrane protein</topology>
    </subcellularLocation>
</comment>
<dbReference type="OrthoDB" id="1521937at2"/>
<keyword evidence="10" id="KW-1003">Cell membrane</keyword>
<dbReference type="SUPFAM" id="SSF81653">
    <property type="entry name" value="Calcium ATPase, transduction domain A"/>
    <property type="match status" value="1"/>
</dbReference>
<dbReference type="GO" id="GO:0016887">
    <property type="term" value="F:ATP hydrolysis activity"/>
    <property type="evidence" value="ECO:0007669"/>
    <property type="project" value="InterPro"/>
</dbReference>
<dbReference type="SFLD" id="SFLDG00002">
    <property type="entry name" value="C1.7:_P-type_atpase_like"/>
    <property type="match status" value="1"/>
</dbReference>
<evidence type="ECO:0000256" key="8">
    <source>
        <dbReference type="ARBA" id="ARBA00022989"/>
    </source>
</evidence>
<dbReference type="PROSITE" id="PS00154">
    <property type="entry name" value="ATPASE_E1_E2"/>
    <property type="match status" value="1"/>
</dbReference>
<keyword evidence="9 10" id="KW-0472">Membrane</keyword>
<feature type="domain" description="HMA" evidence="11">
    <location>
        <begin position="9"/>
        <end position="75"/>
    </location>
</feature>
<dbReference type="SUPFAM" id="SSF81665">
    <property type="entry name" value="Calcium ATPase, transmembrane domain M"/>
    <property type="match status" value="1"/>
</dbReference>
<dbReference type="Gene3D" id="3.40.50.1000">
    <property type="entry name" value="HAD superfamily/HAD-like"/>
    <property type="match status" value="1"/>
</dbReference>
<dbReference type="PROSITE" id="PS50846">
    <property type="entry name" value="HMA_2"/>
    <property type="match status" value="1"/>
</dbReference>
<accession>A0A1D9P6V1</accession>
<feature type="transmembrane region" description="Helical" evidence="10">
    <location>
        <begin position="711"/>
        <end position="729"/>
    </location>
</feature>
<dbReference type="InterPro" id="IPR044492">
    <property type="entry name" value="P_typ_ATPase_HD_dom"/>
</dbReference>
<evidence type="ECO:0000256" key="3">
    <source>
        <dbReference type="ARBA" id="ARBA00022692"/>
    </source>
</evidence>
<evidence type="ECO:0000256" key="9">
    <source>
        <dbReference type="ARBA" id="ARBA00023136"/>
    </source>
</evidence>
<evidence type="ECO:0000256" key="7">
    <source>
        <dbReference type="ARBA" id="ARBA00022967"/>
    </source>
</evidence>
<dbReference type="InterPro" id="IPR023298">
    <property type="entry name" value="ATPase_P-typ_TM_dom_sf"/>
</dbReference>
<dbReference type="Pfam" id="PF00403">
    <property type="entry name" value="HMA"/>
    <property type="match status" value="1"/>
</dbReference>
<dbReference type="SFLD" id="SFLDF00027">
    <property type="entry name" value="p-type_atpase"/>
    <property type="match status" value="1"/>
</dbReference>
<keyword evidence="13" id="KW-1185">Reference proteome</keyword>
<feature type="transmembrane region" description="Helical" evidence="10">
    <location>
        <begin position="686"/>
        <end position="705"/>
    </location>
</feature>
<dbReference type="InterPro" id="IPR027256">
    <property type="entry name" value="P-typ_ATPase_IB"/>
</dbReference>
<keyword evidence="4 10" id="KW-0479">Metal-binding</keyword>
<dbReference type="NCBIfam" id="TIGR01511">
    <property type="entry name" value="ATPase-IB1_Cu"/>
    <property type="match status" value="1"/>
</dbReference>
<keyword evidence="8 10" id="KW-1133">Transmembrane helix</keyword>
<dbReference type="GO" id="GO:0012505">
    <property type="term" value="C:endomembrane system"/>
    <property type="evidence" value="ECO:0007669"/>
    <property type="project" value="UniProtKB-SubCell"/>
</dbReference>
<dbReference type="Pfam" id="PF00122">
    <property type="entry name" value="E1-E2_ATPase"/>
    <property type="match status" value="1"/>
</dbReference>
<evidence type="ECO:0000256" key="4">
    <source>
        <dbReference type="ARBA" id="ARBA00022723"/>
    </source>
</evidence>
<dbReference type="RefSeq" id="WP_071183569.1">
    <property type="nucleotide sequence ID" value="NZ_CP017774.1"/>
</dbReference>
<dbReference type="KEGG" id="fcm:BIW12_01935"/>
<feature type="transmembrane region" description="Helical" evidence="10">
    <location>
        <begin position="373"/>
        <end position="396"/>
    </location>
</feature>
<dbReference type="Pfam" id="PF00702">
    <property type="entry name" value="Hydrolase"/>
    <property type="match status" value="1"/>
</dbReference>
<feature type="transmembrane region" description="Helical" evidence="10">
    <location>
        <begin position="345"/>
        <end position="367"/>
    </location>
</feature>
<proteinExistence type="inferred from homology"/>
<dbReference type="FunFam" id="2.70.150.10:FF:000002">
    <property type="entry name" value="Copper-transporting ATPase 1, putative"/>
    <property type="match status" value="1"/>
</dbReference>
<sequence length="739" mass="80103">MATNHQNTIKTNFPVLGMSCASCAISAESIVKPIDGVVNASVNFATATLSVEYLPNMTNHLALQKAVQSIGYDLLIENETTQQETLEAIHEKNFHLLKQKTIWAVALSLPVVAIGMFAMDIAYANEIMWLFSTPVVLWFGKDFFINAWKQIQHRSANMDTLVALSTGIAYLFSVFNMFFADFWHQRGLHAHVYFEAASVVIAFILLGKLLEEKAKGNTSSAIKKLMGLQPKTVFLILADGQQKEIAIEEVNTGDTILVKPGEKIAVDGIVLSGNSYVDESMLSGEPIPVLKTTNEKVFAGTINQKGSFQFKALKVGKETLLAQIIKMVQEAQGSKAPVQKLVDKIAGVFVPIVIGIALLTFILWLLLGGNNGIVHGLLAAVTVLVIACPCALGLATPTAIIVGVGKAAEQGILIKDAESLELAKKINAIVLDKTGTITEGKPKVTAIKWLNEDALTKQILLSIEKKSEHPLAEAVVHYFTDIKDIPLLSFESITGKGAKATYADETYFVGNTKLLTTNNISITDELQQQSNQWSNQAQTVIWFTNSTKALAVIAISDKIKETSITAIQQLKAMDVEIYMLTGDNEATAKAIAEQTGIEHYKAEVLPQHKADFVKQLQNQGKIVAMVGDGINDSTALATADVSIAMGKGSDIAMDVAKMTLISSDLMKIPQAIKLSRQTVTTIKQNLFWAFIYNLIGIPIAAGILYPINGFLLNPMIAGAAMALSSLSVVSNSLRLKWKK</sequence>
<dbReference type="PANTHER" id="PTHR43520">
    <property type="entry name" value="ATP7, ISOFORM B"/>
    <property type="match status" value="1"/>
</dbReference>
<name>A0A1D9P6V1_9FLAO</name>
<comment type="similarity">
    <text evidence="2 10">Belongs to the cation transport ATPase (P-type) (TC 3.A.3) family. Type IB subfamily.</text>
</comment>
<dbReference type="Gene3D" id="3.30.70.100">
    <property type="match status" value="1"/>
</dbReference>
<organism evidence="12 13">
    <name type="scientific">Flavobacterium commune</name>
    <dbReference type="NCBI Taxonomy" id="1306519"/>
    <lineage>
        <taxon>Bacteria</taxon>
        <taxon>Pseudomonadati</taxon>
        <taxon>Bacteroidota</taxon>
        <taxon>Flavobacteriia</taxon>
        <taxon>Flavobacteriales</taxon>
        <taxon>Flavobacteriaceae</taxon>
        <taxon>Flavobacterium</taxon>
    </lineage>
</organism>
<keyword evidence="3 10" id="KW-0812">Transmembrane</keyword>
<dbReference type="Gene3D" id="3.40.1110.10">
    <property type="entry name" value="Calcium-transporting ATPase, cytoplasmic domain N"/>
    <property type="match status" value="1"/>
</dbReference>
<dbReference type="AlphaFoldDB" id="A0A1D9P6V1"/>
<dbReference type="GO" id="GO:0005524">
    <property type="term" value="F:ATP binding"/>
    <property type="evidence" value="ECO:0007669"/>
    <property type="project" value="UniProtKB-UniRule"/>
</dbReference>
<evidence type="ECO:0000256" key="5">
    <source>
        <dbReference type="ARBA" id="ARBA00022741"/>
    </source>
</evidence>